<feature type="transmembrane region" description="Helical" evidence="7">
    <location>
        <begin position="9"/>
        <end position="27"/>
    </location>
</feature>
<dbReference type="Pfam" id="PF07681">
    <property type="entry name" value="DoxX"/>
    <property type="match status" value="1"/>
</dbReference>
<keyword evidence="5 7" id="KW-1133">Transmembrane helix</keyword>
<keyword evidence="4 7" id="KW-0812">Transmembrane</keyword>
<evidence type="ECO:0000256" key="7">
    <source>
        <dbReference type="SAM" id="Phobius"/>
    </source>
</evidence>
<proteinExistence type="inferred from homology"/>
<dbReference type="EMBL" id="CP025096">
    <property type="protein sequence ID" value="AUD06148.1"/>
    <property type="molecule type" value="Genomic_DNA"/>
</dbReference>
<keyword evidence="3" id="KW-1003">Cell membrane</keyword>
<evidence type="ECO:0000256" key="6">
    <source>
        <dbReference type="ARBA" id="ARBA00023136"/>
    </source>
</evidence>
<comment type="subcellular location">
    <subcellularLocation>
        <location evidence="1">Cell membrane</location>
        <topology evidence="1">Multi-pass membrane protein</topology>
    </subcellularLocation>
</comment>
<dbReference type="PANTHER" id="PTHR33452:SF1">
    <property type="entry name" value="INNER MEMBRANE PROTEIN YPHA-RELATED"/>
    <property type="match status" value="1"/>
</dbReference>
<dbReference type="InterPro" id="IPR051907">
    <property type="entry name" value="DoxX-like_oxidoreductase"/>
</dbReference>
<accession>A0A2K8Z8G3</accession>
<evidence type="ECO:0000313" key="8">
    <source>
        <dbReference type="EMBL" id="AUD06148.1"/>
    </source>
</evidence>
<keyword evidence="9" id="KW-1185">Reference proteome</keyword>
<feature type="transmembrane region" description="Helical" evidence="7">
    <location>
        <begin position="95"/>
        <end position="114"/>
    </location>
</feature>
<protein>
    <submittedName>
        <fullName evidence="8">Oxidoreductase</fullName>
    </submittedName>
</protein>
<dbReference type="KEGG" id="spir:CWM47_32470"/>
<dbReference type="PANTHER" id="PTHR33452">
    <property type="entry name" value="OXIDOREDUCTASE CATD-RELATED"/>
    <property type="match status" value="1"/>
</dbReference>
<comment type="similarity">
    <text evidence="2">Belongs to the DoxX family.</text>
</comment>
<dbReference type="InterPro" id="IPR032808">
    <property type="entry name" value="DoxX"/>
</dbReference>
<dbReference type="RefSeq" id="WP_100992698.1">
    <property type="nucleotide sequence ID" value="NZ_CP025096.1"/>
</dbReference>
<sequence length="123" mass="12935">MSASLRNTIAWILQVVLGLFFIFAGFNKLRDMSSTAAMFGNLGLPGVLAYVVGGAELLGGIGLLVPRLTRFIAMSLLIIMIGAVFMHATKIPGGLAGGIPALVCLILLGVLVWLRQPIIPTTT</sequence>
<dbReference type="OrthoDB" id="886570at2"/>
<name>A0A2K8Z8G3_9BACT</name>
<organism evidence="8 9">
    <name type="scientific">Spirosoma pollinicola</name>
    <dbReference type="NCBI Taxonomy" id="2057025"/>
    <lineage>
        <taxon>Bacteria</taxon>
        <taxon>Pseudomonadati</taxon>
        <taxon>Bacteroidota</taxon>
        <taxon>Cytophagia</taxon>
        <taxon>Cytophagales</taxon>
        <taxon>Cytophagaceae</taxon>
        <taxon>Spirosoma</taxon>
    </lineage>
</organism>
<feature type="transmembrane region" description="Helical" evidence="7">
    <location>
        <begin position="71"/>
        <end position="89"/>
    </location>
</feature>
<dbReference type="Proteomes" id="UP000232883">
    <property type="component" value="Chromosome"/>
</dbReference>
<evidence type="ECO:0000256" key="4">
    <source>
        <dbReference type="ARBA" id="ARBA00022692"/>
    </source>
</evidence>
<evidence type="ECO:0000256" key="5">
    <source>
        <dbReference type="ARBA" id="ARBA00022989"/>
    </source>
</evidence>
<reference evidence="8 9" key="1">
    <citation type="submission" date="2017-11" db="EMBL/GenBank/DDBJ databases">
        <title>Taxonomic description and genome sequences of Spirosoma HA7 sp. nov., isolated from pollen microhabitat of Corylus avellana.</title>
        <authorList>
            <person name="Ambika Manirajan B."/>
            <person name="Suarez C."/>
            <person name="Ratering S."/>
            <person name="Geissler-Plaum R."/>
            <person name="Cardinale M."/>
            <person name="Sylvia S."/>
        </authorList>
    </citation>
    <scope>NUCLEOTIDE SEQUENCE [LARGE SCALE GENOMIC DNA]</scope>
    <source>
        <strain evidence="8 9">HA7</strain>
    </source>
</reference>
<evidence type="ECO:0000256" key="3">
    <source>
        <dbReference type="ARBA" id="ARBA00022475"/>
    </source>
</evidence>
<feature type="transmembrane region" description="Helical" evidence="7">
    <location>
        <begin position="47"/>
        <end position="64"/>
    </location>
</feature>
<gene>
    <name evidence="8" type="ORF">CWM47_32470</name>
</gene>
<keyword evidence="6 7" id="KW-0472">Membrane</keyword>
<evidence type="ECO:0000313" key="9">
    <source>
        <dbReference type="Proteomes" id="UP000232883"/>
    </source>
</evidence>
<evidence type="ECO:0000256" key="1">
    <source>
        <dbReference type="ARBA" id="ARBA00004651"/>
    </source>
</evidence>
<dbReference type="AlphaFoldDB" id="A0A2K8Z8G3"/>
<evidence type="ECO:0000256" key="2">
    <source>
        <dbReference type="ARBA" id="ARBA00006679"/>
    </source>
</evidence>
<dbReference type="GO" id="GO:0005886">
    <property type="term" value="C:plasma membrane"/>
    <property type="evidence" value="ECO:0007669"/>
    <property type="project" value="UniProtKB-SubCell"/>
</dbReference>